<dbReference type="GO" id="GO:0016747">
    <property type="term" value="F:acyltransferase activity, transferring groups other than amino-acyl groups"/>
    <property type="evidence" value="ECO:0007669"/>
    <property type="project" value="InterPro"/>
</dbReference>
<proteinExistence type="predicted"/>
<evidence type="ECO:0000256" key="1">
    <source>
        <dbReference type="ARBA" id="ARBA00022679"/>
    </source>
</evidence>
<keyword evidence="2" id="KW-0012">Acyltransferase</keyword>
<evidence type="ECO:0000256" key="2">
    <source>
        <dbReference type="ARBA" id="ARBA00023315"/>
    </source>
</evidence>
<dbReference type="InterPro" id="IPR000182">
    <property type="entry name" value="GNAT_dom"/>
</dbReference>
<dbReference type="InterPro" id="IPR016181">
    <property type="entry name" value="Acyl_CoA_acyltransferase"/>
</dbReference>
<evidence type="ECO:0000313" key="5">
    <source>
        <dbReference type="Proteomes" id="UP000031523"/>
    </source>
</evidence>
<organism evidence="4 5">
    <name type="scientific">Streptomyces albus (strain ATCC 21838 / DSM 41398 / FERM P-419 / JCM 4703 / NBRC 107858)</name>
    <dbReference type="NCBI Taxonomy" id="1081613"/>
    <lineage>
        <taxon>Bacteria</taxon>
        <taxon>Bacillati</taxon>
        <taxon>Actinomycetota</taxon>
        <taxon>Actinomycetes</taxon>
        <taxon>Kitasatosporales</taxon>
        <taxon>Streptomycetaceae</taxon>
        <taxon>Streptomyces</taxon>
    </lineage>
</organism>
<dbReference type="SUPFAM" id="SSF55729">
    <property type="entry name" value="Acyl-CoA N-acyltransferases (Nat)"/>
    <property type="match status" value="2"/>
</dbReference>
<dbReference type="KEGG" id="sals:SLNWT_6154"/>
<dbReference type="EMBL" id="CP010519">
    <property type="protein sequence ID" value="AJE86530.1"/>
    <property type="molecule type" value="Genomic_DNA"/>
</dbReference>
<dbReference type="PANTHER" id="PTHR43877">
    <property type="entry name" value="AMINOALKYLPHOSPHONATE N-ACETYLTRANSFERASE-RELATED-RELATED"/>
    <property type="match status" value="1"/>
</dbReference>
<accession>A0A0B5F4K7</accession>
<dbReference type="InterPro" id="IPR050832">
    <property type="entry name" value="Bact_Acetyltransf"/>
</dbReference>
<evidence type="ECO:0000259" key="3">
    <source>
        <dbReference type="PROSITE" id="PS51186"/>
    </source>
</evidence>
<dbReference type="PANTHER" id="PTHR43877:SF1">
    <property type="entry name" value="ACETYLTRANSFERASE"/>
    <property type="match status" value="1"/>
</dbReference>
<dbReference type="Gene3D" id="3.40.630.30">
    <property type="match status" value="1"/>
</dbReference>
<feature type="domain" description="N-acetyltransferase" evidence="3">
    <location>
        <begin position="3"/>
        <end position="158"/>
    </location>
</feature>
<evidence type="ECO:0000313" key="4">
    <source>
        <dbReference type="EMBL" id="AJE86530.1"/>
    </source>
</evidence>
<name>A0A0B5F4K7_STRA4</name>
<reference evidence="4 5" key="1">
    <citation type="submission" date="2015-01" db="EMBL/GenBank/DDBJ databases">
        <title>Enhanced salinomycin production by adjusting the supply of polyketide extender units in Streptomyce albus DSM 41398.</title>
        <authorList>
            <person name="Lu C."/>
        </authorList>
    </citation>
    <scope>NUCLEOTIDE SEQUENCE [LARGE SCALE GENOMIC DNA]</scope>
    <source>
        <strain evidence="5">ATCC 21838 / DSM 41398 / FERM P-419 / JCM 4703 / NBRC 107858</strain>
    </source>
</reference>
<gene>
    <name evidence="4" type="ORF">SLNWT_6154</name>
</gene>
<keyword evidence="1 4" id="KW-0808">Transferase</keyword>
<feature type="domain" description="N-acetyltransferase" evidence="3">
    <location>
        <begin position="161"/>
        <end position="309"/>
    </location>
</feature>
<dbReference type="PROSITE" id="PS51186">
    <property type="entry name" value="GNAT"/>
    <property type="match status" value="2"/>
</dbReference>
<sequence length="309" mass="33816">MDVIVRPLRPGDPADTEAFVRVRRRALPFMVMTADSLAFDLAHAPAQKRFRPLVAEEDGEVVGTAQVGIAHESAEPGQGFANLYVQPDREGRGAGSLLLAAAEEHLARSGAREVWSWVYDEPRNREFAVRHGYTAKRSAHFLRLDLVRDALPPRLDPPAGVELRPASSFAADPRPVFALDAETTADEPSDVGAVLTDYEGWLADTWNHPLTDLELTTVAVVDGRPVAFSLAETDRETRYSSGMTGTARAHRGRGLAKLVKNDSLHRAREAGIREAFTGNDTDNGPMLAVNTWFGYRVCGTEVRHVRALG</sequence>
<protein>
    <submittedName>
        <fullName evidence="4">GNAT family acetyltransferase</fullName>
    </submittedName>
</protein>
<dbReference type="Proteomes" id="UP000031523">
    <property type="component" value="Chromosome"/>
</dbReference>
<dbReference type="Pfam" id="PF00583">
    <property type="entry name" value="Acetyltransf_1"/>
    <property type="match status" value="2"/>
</dbReference>
<dbReference type="AlphaFoldDB" id="A0A0B5F4K7"/>
<keyword evidence="5" id="KW-1185">Reference proteome</keyword>
<dbReference type="CDD" id="cd04301">
    <property type="entry name" value="NAT_SF"/>
    <property type="match status" value="2"/>
</dbReference>